<name>A0A6A6PZY3_9PEZI</name>
<evidence type="ECO:0000256" key="6">
    <source>
        <dbReference type="ARBA" id="ARBA00022692"/>
    </source>
</evidence>
<dbReference type="GO" id="GO:0006816">
    <property type="term" value="P:calcium ion transport"/>
    <property type="evidence" value="ECO:0007669"/>
    <property type="project" value="UniProtKB-KW"/>
</dbReference>
<proteinExistence type="inferred from homology"/>
<evidence type="ECO:0000256" key="14">
    <source>
        <dbReference type="SAM" id="SignalP"/>
    </source>
</evidence>
<comment type="similarity">
    <text evidence="2">Belongs to the SARAF family.</text>
</comment>
<dbReference type="GO" id="GO:2001256">
    <property type="term" value="P:regulation of store-operated calcium entry"/>
    <property type="evidence" value="ECO:0007669"/>
    <property type="project" value="InterPro"/>
</dbReference>
<keyword evidence="8" id="KW-0256">Endoplasmic reticulum</keyword>
<evidence type="ECO:0000256" key="3">
    <source>
        <dbReference type="ARBA" id="ARBA00016584"/>
    </source>
</evidence>
<evidence type="ECO:0000256" key="11">
    <source>
        <dbReference type="ARBA" id="ARBA00023065"/>
    </source>
</evidence>
<gene>
    <name evidence="15" type="ORF">BDY17DRAFT_309907</name>
</gene>
<dbReference type="InterPro" id="IPR009567">
    <property type="entry name" value="SARAF"/>
</dbReference>
<dbReference type="AlphaFoldDB" id="A0A6A6PZY3"/>
<keyword evidence="5" id="KW-0109">Calcium transport</keyword>
<keyword evidence="12" id="KW-0472">Membrane</keyword>
<evidence type="ECO:0000256" key="10">
    <source>
        <dbReference type="ARBA" id="ARBA00022989"/>
    </source>
</evidence>
<feature type="chain" id="PRO_5025497892" description="Store-operated calcium entry-associated regulatory factor" evidence="14">
    <location>
        <begin position="24"/>
        <end position="176"/>
    </location>
</feature>
<dbReference type="PANTHER" id="PTHR15929:SF0">
    <property type="entry name" value="STORE-OPERATED CALCIUM ENTRY-ASSOCIATED REGULATORY FACTOR"/>
    <property type="match status" value="1"/>
</dbReference>
<keyword evidence="7 14" id="KW-0732">Signal</keyword>
<evidence type="ECO:0000256" key="8">
    <source>
        <dbReference type="ARBA" id="ARBA00022824"/>
    </source>
</evidence>
<comment type="subcellular location">
    <subcellularLocation>
        <location evidence="1">Endoplasmic reticulum membrane</location>
        <topology evidence="1">Single-pass type I membrane protein</topology>
    </subcellularLocation>
</comment>
<evidence type="ECO:0000256" key="4">
    <source>
        <dbReference type="ARBA" id="ARBA00022448"/>
    </source>
</evidence>
<sequence length="176" mass="19104">MRHPTLLTHSLLLLSLALPQTHAKTYTKSKDAVLLSKIRTLTLSASKSTSHRRTAAIPQLTCVGGNARGRYDVDVMRCTNSGSEYDAEDIQWTCKASLPPEFKLGGTEVVCEGYDSPEDPFVLKGSCGVEYRLVLTEVGEEKFGTGGWRGFEGGKVGGLLGLLWSGLFWGVFIGMC</sequence>
<keyword evidence="10" id="KW-1133">Transmembrane helix</keyword>
<keyword evidence="9" id="KW-0106">Calcium</keyword>
<organism evidence="15 16">
    <name type="scientific">Neohortaea acidophila</name>
    <dbReference type="NCBI Taxonomy" id="245834"/>
    <lineage>
        <taxon>Eukaryota</taxon>
        <taxon>Fungi</taxon>
        <taxon>Dikarya</taxon>
        <taxon>Ascomycota</taxon>
        <taxon>Pezizomycotina</taxon>
        <taxon>Dothideomycetes</taxon>
        <taxon>Dothideomycetidae</taxon>
        <taxon>Mycosphaerellales</taxon>
        <taxon>Teratosphaeriaceae</taxon>
        <taxon>Neohortaea</taxon>
    </lineage>
</organism>
<protein>
    <recommendedName>
        <fullName evidence="3">Store-operated calcium entry-associated regulatory factor</fullName>
    </recommendedName>
    <alternativeName>
        <fullName evidence="13">Transmembrane protein 66</fullName>
    </alternativeName>
</protein>
<dbReference type="OrthoDB" id="20303at2759"/>
<evidence type="ECO:0000256" key="7">
    <source>
        <dbReference type="ARBA" id="ARBA00022729"/>
    </source>
</evidence>
<evidence type="ECO:0000256" key="1">
    <source>
        <dbReference type="ARBA" id="ARBA00004115"/>
    </source>
</evidence>
<keyword evidence="11" id="KW-0406">Ion transport</keyword>
<dbReference type="RefSeq" id="XP_033591306.1">
    <property type="nucleotide sequence ID" value="XM_033735380.1"/>
</dbReference>
<evidence type="ECO:0000256" key="13">
    <source>
        <dbReference type="ARBA" id="ARBA00031116"/>
    </source>
</evidence>
<dbReference type="Proteomes" id="UP000799767">
    <property type="component" value="Unassembled WGS sequence"/>
</dbReference>
<dbReference type="PANTHER" id="PTHR15929">
    <property type="entry name" value="STORE-OPERATED CALCIUM ENTRY-ASSOCIATED REGULATORY FACTOR"/>
    <property type="match status" value="1"/>
</dbReference>
<keyword evidence="4" id="KW-0813">Transport</keyword>
<evidence type="ECO:0000256" key="2">
    <source>
        <dbReference type="ARBA" id="ARBA00006833"/>
    </source>
</evidence>
<evidence type="ECO:0000256" key="9">
    <source>
        <dbReference type="ARBA" id="ARBA00022837"/>
    </source>
</evidence>
<dbReference type="EMBL" id="MU001634">
    <property type="protein sequence ID" value="KAF2484737.1"/>
    <property type="molecule type" value="Genomic_DNA"/>
</dbReference>
<dbReference type="GeneID" id="54476382"/>
<evidence type="ECO:0000313" key="16">
    <source>
        <dbReference type="Proteomes" id="UP000799767"/>
    </source>
</evidence>
<evidence type="ECO:0000256" key="12">
    <source>
        <dbReference type="ARBA" id="ARBA00023136"/>
    </source>
</evidence>
<dbReference type="GO" id="GO:0005789">
    <property type="term" value="C:endoplasmic reticulum membrane"/>
    <property type="evidence" value="ECO:0007669"/>
    <property type="project" value="UniProtKB-SubCell"/>
</dbReference>
<feature type="signal peptide" evidence="14">
    <location>
        <begin position="1"/>
        <end position="23"/>
    </location>
</feature>
<reference evidence="15" key="1">
    <citation type="journal article" date="2020" name="Stud. Mycol.">
        <title>101 Dothideomycetes genomes: a test case for predicting lifestyles and emergence of pathogens.</title>
        <authorList>
            <person name="Haridas S."/>
            <person name="Albert R."/>
            <person name="Binder M."/>
            <person name="Bloem J."/>
            <person name="Labutti K."/>
            <person name="Salamov A."/>
            <person name="Andreopoulos B."/>
            <person name="Baker S."/>
            <person name="Barry K."/>
            <person name="Bills G."/>
            <person name="Bluhm B."/>
            <person name="Cannon C."/>
            <person name="Castanera R."/>
            <person name="Culley D."/>
            <person name="Daum C."/>
            <person name="Ezra D."/>
            <person name="Gonzalez J."/>
            <person name="Henrissat B."/>
            <person name="Kuo A."/>
            <person name="Liang C."/>
            <person name="Lipzen A."/>
            <person name="Lutzoni F."/>
            <person name="Magnuson J."/>
            <person name="Mondo S."/>
            <person name="Nolan M."/>
            <person name="Ohm R."/>
            <person name="Pangilinan J."/>
            <person name="Park H.-J."/>
            <person name="Ramirez L."/>
            <person name="Alfaro M."/>
            <person name="Sun H."/>
            <person name="Tritt A."/>
            <person name="Yoshinaga Y."/>
            <person name="Zwiers L.-H."/>
            <person name="Turgeon B."/>
            <person name="Goodwin S."/>
            <person name="Spatafora J."/>
            <person name="Crous P."/>
            <person name="Grigoriev I."/>
        </authorList>
    </citation>
    <scope>NUCLEOTIDE SEQUENCE</scope>
    <source>
        <strain evidence="15">CBS 113389</strain>
    </source>
</reference>
<dbReference type="Pfam" id="PF06682">
    <property type="entry name" value="SARAF"/>
    <property type="match status" value="1"/>
</dbReference>
<evidence type="ECO:0000313" key="15">
    <source>
        <dbReference type="EMBL" id="KAF2484737.1"/>
    </source>
</evidence>
<accession>A0A6A6PZY3</accession>
<keyword evidence="16" id="KW-1185">Reference proteome</keyword>
<evidence type="ECO:0000256" key="5">
    <source>
        <dbReference type="ARBA" id="ARBA00022568"/>
    </source>
</evidence>
<keyword evidence="6" id="KW-0812">Transmembrane</keyword>